<evidence type="ECO:0000259" key="3">
    <source>
        <dbReference type="Pfam" id="PF20736"/>
    </source>
</evidence>
<gene>
    <name evidence="4" type="ordered locus">Spirs_4187</name>
</gene>
<evidence type="ECO:0000313" key="5">
    <source>
        <dbReference type="Proteomes" id="UP000002318"/>
    </source>
</evidence>
<dbReference type="InterPro" id="IPR012878">
    <property type="entry name" value="Beta-AFase-like_GH127_cat"/>
</dbReference>
<proteinExistence type="predicted"/>
<evidence type="ECO:0000259" key="2">
    <source>
        <dbReference type="Pfam" id="PF20578"/>
    </source>
</evidence>
<dbReference type="InterPro" id="IPR046780">
    <property type="entry name" value="aBig_2"/>
</dbReference>
<dbReference type="EMBL" id="CP002116">
    <property type="protein sequence ID" value="ADK83263.1"/>
    <property type="molecule type" value="Genomic_DNA"/>
</dbReference>
<dbReference type="KEGG" id="ssm:Spirs_4187"/>
<reference evidence="4 5" key="1">
    <citation type="journal article" date="2010" name="Stand. Genomic Sci.">
        <title>Complete genome sequence of Spirochaeta smaragdinae type strain (SEBR 4228).</title>
        <authorList>
            <person name="Mavromatis K."/>
            <person name="Yasawong M."/>
            <person name="Chertkov O."/>
            <person name="Lapidus A."/>
            <person name="Lucas S."/>
            <person name="Nolan M."/>
            <person name="Del Rio T.G."/>
            <person name="Tice H."/>
            <person name="Cheng J.F."/>
            <person name="Pitluck S."/>
            <person name="Liolios K."/>
            <person name="Ivanova N."/>
            <person name="Tapia R."/>
            <person name="Han C."/>
            <person name="Bruce D."/>
            <person name="Goodwin L."/>
            <person name="Pati A."/>
            <person name="Chen A."/>
            <person name="Palaniappan K."/>
            <person name="Land M."/>
            <person name="Hauser L."/>
            <person name="Chang Y.J."/>
            <person name="Jeffries C.D."/>
            <person name="Detter J.C."/>
            <person name="Rohde M."/>
            <person name="Brambilla E."/>
            <person name="Spring S."/>
            <person name="Goker M."/>
            <person name="Sikorski J."/>
            <person name="Woyke T."/>
            <person name="Bristow J."/>
            <person name="Eisen J.A."/>
            <person name="Markowitz V."/>
            <person name="Hugenholtz P."/>
            <person name="Klenk H.P."/>
            <person name="Kyrpides N.C."/>
        </authorList>
    </citation>
    <scope>NUCLEOTIDE SEQUENCE [LARGE SCALE GENOMIC DNA]</scope>
    <source>
        <strain evidence="5">DSM 11293 / JCM 15392 / SEBR 4228</strain>
    </source>
</reference>
<dbReference type="Pfam" id="PF20578">
    <property type="entry name" value="aBig_2"/>
    <property type="match status" value="1"/>
</dbReference>
<dbReference type="HOGENOM" id="CLU_008033_2_0_12"/>
<protein>
    <recommendedName>
        <fullName evidence="6">Acetyl-CoA carboxylase, biotin carboxylase</fullName>
    </recommendedName>
</protein>
<dbReference type="InterPro" id="IPR049046">
    <property type="entry name" value="Beta-AFase-like_GH127_middle"/>
</dbReference>
<sequence>MNSHIDHNEKKEILKRDLEEIYLGNLHTVDTDLALPEKGRLGSTFSWKSMETLFVGHDGKVTRPISGVGNRIVSLVVTAEYEGAMATKEYQVTVIEQSKDAVITELYPIYLTAILPNNIDLPPIVIAEESTGLKTTLPVQWDHYEAPKEPTTIRLTGTVKETNLKPSAVIQFLSEHVVDVKANRGRKVWPLSPGSVMLKEGSVFCDEQDKMIQHLIDTDDDQMLYNFRVAAGVDTRGALPMTGWDAPSCNLRGHTTGHYLSSLALGWSVTKKTELMDKIVYLIESLSECQNALEERGCSKGFLSAYSERQFDLLETYTPYPTIWAPYYTLDKIMSGLYDCYSLADSSLALNILCKMGDWVYERLSRLSRNQLDKMWSMYIAGEFGGMISVMVKLYTLTKKKTYLQTAYYFDNEKLFYPMQENIDTLKDMHANQHIPQIMGAVELYEADGSGRYYDIAKNFWNIVTASHVYSIGGIGETEMFHEPNEIMTYITDKTAESCASYNILRLTGQLFALEPERRKMDFYETVLYNHILSSFSHKSDGGTTYFMPLRPGGHKEFNTKENTCCHGSGLETRFRYVQDIYACNHDTLYINLYIPSAVEWENFRIEQTTASDAAGTFIFLIHSSGWRNLAFRIPHWAEDEYKVTINNQESVEEMAQDGYFYLHRDWREGDRIEILTPYHFRKLPVPDGKPYACMAYGPYILAALSDQEEYLPFPELTGDDRVLTASISNMRFQKDDVDFVPLAVVTNQKYHVYFEDCSHERHS</sequence>
<dbReference type="Pfam" id="PF20736">
    <property type="entry name" value="Glyco_hydro127M"/>
    <property type="match status" value="1"/>
</dbReference>
<feature type="domain" description="Non-reducing end beta-L-arabinofuranosidase-like GH127 middle" evidence="3">
    <location>
        <begin position="588"/>
        <end position="675"/>
    </location>
</feature>
<dbReference type="SUPFAM" id="SSF48208">
    <property type="entry name" value="Six-hairpin glycosidases"/>
    <property type="match status" value="1"/>
</dbReference>
<evidence type="ECO:0008006" key="6">
    <source>
        <dbReference type="Google" id="ProtNLM"/>
    </source>
</evidence>
<dbReference type="GO" id="GO:0005975">
    <property type="term" value="P:carbohydrate metabolic process"/>
    <property type="evidence" value="ECO:0007669"/>
    <property type="project" value="InterPro"/>
</dbReference>
<dbReference type="AlphaFoldDB" id="E1R9U4"/>
<dbReference type="PANTHER" id="PTHR31151">
    <property type="entry name" value="PROLINE-TRNA LIGASE (DUF1680)"/>
    <property type="match status" value="1"/>
</dbReference>
<dbReference type="InterPro" id="IPR008928">
    <property type="entry name" value="6-hairpin_glycosidase_sf"/>
</dbReference>
<dbReference type="Pfam" id="PF07944">
    <property type="entry name" value="Beta-AFase-like_GH127_cat"/>
    <property type="match status" value="1"/>
</dbReference>
<dbReference type="eggNOG" id="COG3533">
    <property type="taxonomic scope" value="Bacteria"/>
</dbReference>
<feature type="domain" description="Atrophied bacterial Ig" evidence="2">
    <location>
        <begin position="25"/>
        <end position="97"/>
    </location>
</feature>
<evidence type="ECO:0000259" key="1">
    <source>
        <dbReference type="Pfam" id="PF07944"/>
    </source>
</evidence>
<evidence type="ECO:0000313" key="4">
    <source>
        <dbReference type="EMBL" id="ADK83263.1"/>
    </source>
</evidence>
<dbReference type="PANTHER" id="PTHR31151:SF0">
    <property type="entry name" value="PROLINE-TRNA LIGASE (DUF1680)"/>
    <property type="match status" value="1"/>
</dbReference>
<accession>E1R9U4</accession>
<dbReference type="STRING" id="573413.Spirs_4187"/>
<dbReference type="Proteomes" id="UP000002318">
    <property type="component" value="Chromosome"/>
</dbReference>
<keyword evidence="5" id="KW-1185">Reference proteome</keyword>
<feature type="domain" description="Non-reducing end beta-L-arabinofuranosidase-like GH127 catalytic" evidence="1">
    <location>
        <begin position="196"/>
        <end position="574"/>
    </location>
</feature>
<name>E1R9U4_SEDSS</name>
<dbReference type="OrthoDB" id="9757939at2"/>
<organism evidence="4 5">
    <name type="scientific">Sediminispirochaeta smaragdinae (strain DSM 11293 / JCM 15392 / SEBR 4228)</name>
    <name type="common">Spirochaeta smaragdinae</name>
    <dbReference type="NCBI Taxonomy" id="573413"/>
    <lineage>
        <taxon>Bacteria</taxon>
        <taxon>Pseudomonadati</taxon>
        <taxon>Spirochaetota</taxon>
        <taxon>Spirochaetia</taxon>
        <taxon>Spirochaetales</taxon>
        <taxon>Spirochaetaceae</taxon>
        <taxon>Sediminispirochaeta</taxon>
    </lineage>
</organism>